<proteinExistence type="predicted"/>
<dbReference type="AlphaFoldDB" id="A6JVV8"/>
<gene>
    <name evidence="1" type="ORF">rCG_62891</name>
</gene>
<dbReference type="Proteomes" id="UP000234681">
    <property type="component" value="Chromosome 9"/>
</dbReference>
<name>A6JVV8_RAT</name>
<evidence type="ECO:0000313" key="2">
    <source>
        <dbReference type="Proteomes" id="UP000234681"/>
    </source>
</evidence>
<protein>
    <submittedName>
        <fullName evidence="1">RCG62891</fullName>
    </submittedName>
</protein>
<reference evidence="2" key="1">
    <citation type="submission" date="2005-09" db="EMBL/GenBank/DDBJ databases">
        <authorList>
            <person name="Mural R.J."/>
            <person name="Li P.W."/>
            <person name="Adams M.D."/>
            <person name="Amanatides P.G."/>
            <person name="Baden-Tillson H."/>
            <person name="Barnstead M."/>
            <person name="Chin S.H."/>
            <person name="Dew I."/>
            <person name="Evans C.A."/>
            <person name="Ferriera S."/>
            <person name="Flanigan M."/>
            <person name="Fosler C."/>
            <person name="Glodek A."/>
            <person name="Gu Z."/>
            <person name="Holt R.A."/>
            <person name="Jennings D."/>
            <person name="Kraft C.L."/>
            <person name="Lu F."/>
            <person name="Nguyen T."/>
            <person name="Nusskern D.R."/>
            <person name="Pfannkoch C.M."/>
            <person name="Sitter C."/>
            <person name="Sutton G.G."/>
            <person name="Venter J.C."/>
            <person name="Wang Z."/>
            <person name="Woodage T."/>
            <person name="Zheng X.H."/>
            <person name="Zhong F."/>
        </authorList>
    </citation>
    <scope>NUCLEOTIDE SEQUENCE [LARGE SCALE GENOMIC DNA]</scope>
    <source>
        <strain>BN</strain>
        <strain evidence="2">Sprague-Dawley</strain>
    </source>
</reference>
<accession>A6JVV8</accession>
<dbReference type="EMBL" id="CH474004">
    <property type="protein sequence ID" value="EDL75366.1"/>
    <property type="molecule type" value="Genomic_DNA"/>
</dbReference>
<evidence type="ECO:0000313" key="1">
    <source>
        <dbReference type="EMBL" id="EDL75366.1"/>
    </source>
</evidence>
<sequence>MEGLTVKRHMGIFFVLIVAVVTTVYSWQTSKLSC</sequence>
<organism evidence="1 2">
    <name type="scientific">Rattus norvegicus</name>
    <name type="common">Rat</name>
    <dbReference type="NCBI Taxonomy" id="10116"/>
    <lineage>
        <taxon>Eukaryota</taxon>
        <taxon>Metazoa</taxon>
        <taxon>Chordata</taxon>
        <taxon>Craniata</taxon>
        <taxon>Vertebrata</taxon>
        <taxon>Euteleostomi</taxon>
        <taxon>Mammalia</taxon>
        <taxon>Eutheria</taxon>
        <taxon>Euarchontoglires</taxon>
        <taxon>Glires</taxon>
        <taxon>Rodentia</taxon>
        <taxon>Myomorpha</taxon>
        <taxon>Muroidea</taxon>
        <taxon>Muridae</taxon>
        <taxon>Murinae</taxon>
        <taxon>Rattus</taxon>
    </lineage>
</organism>